<keyword evidence="3" id="KW-1185">Reference proteome</keyword>
<evidence type="ECO:0000313" key="3">
    <source>
        <dbReference type="Proteomes" id="UP000623467"/>
    </source>
</evidence>
<gene>
    <name evidence="2" type="ORF">MSAN_00844500</name>
</gene>
<evidence type="ECO:0008006" key="4">
    <source>
        <dbReference type="Google" id="ProtNLM"/>
    </source>
</evidence>
<dbReference type="OrthoDB" id="3214991at2759"/>
<organism evidence="2 3">
    <name type="scientific">Mycena sanguinolenta</name>
    <dbReference type="NCBI Taxonomy" id="230812"/>
    <lineage>
        <taxon>Eukaryota</taxon>
        <taxon>Fungi</taxon>
        <taxon>Dikarya</taxon>
        <taxon>Basidiomycota</taxon>
        <taxon>Agaricomycotina</taxon>
        <taxon>Agaricomycetes</taxon>
        <taxon>Agaricomycetidae</taxon>
        <taxon>Agaricales</taxon>
        <taxon>Marasmiineae</taxon>
        <taxon>Mycenaceae</taxon>
        <taxon>Mycena</taxon>
    </lineage>
</organism>
<evidence type="ECO:0000313" key="2">
    <source>
        <dbReference type="EMBL" id="KAF7367803.1"/>
    </source>
</evidence>
<comment type="caution">
    <text evidence="2">The sequence shown here is derived from an EMBL/GenBank/DDBJ whole genome shotgun (WGS) entry which is preliminary data.</text>
</comment>
<protein>
    <recommendedName>
        <fullName evidence="4">HECT domain-containing protein</fullName>
    </recommendedName>
</protein>
<reference evidence="2" key="1">
    <citation type="submission" date="2020-05" db="EMBL/GenBank/DDBJ databases">
        <title>Mycena genomes resolve the evolution of fungal bioluminescence.</title>
        <authorList>
            <person name="Tsai I.J."/>
        </authorList>
    </citation>
    <scope>NUCLEOTIDE SEQUENCE</scope>
    <source>
        <strain evidence="2">160909Yilan</strain>
    </source>
</reference>
<accession>A0A8H6YVD4</accession>
<dbReference type="Proteomes" id="UP000623467">
    <property type="component" value="Unassembled WGS sequence"/>
</dbReference>
<feature type="compositionally biased region" description="Low complexity" evidence="1">
    <location>
        <begin position="214"/>
        <end position="223"/>
    </location>
</feature>
<proteinExistence type="predicted"/>
<dbReference type="AlphaFoldDB" id="A0A8H6YVD4"/>
<evidence type="ECO:0000256" key="1">
    <source>
        <dbReference type="SAM" id="MobiDB-lite"/>
    </source>
</evidence>
<name>A0A8H6YVD4_9AGAR</name>
<sequence length="737" mass="80404">MSHIQLLALRNKGKPNNGQVRLSPAIRRSFWTLEHLVADVNRFASSDFCLEVSQNVNRFIIRLIPMVYPLYRQDAGVKHHCISELAYSRFPRDSGSVALGVTCACRDEVEWEDDVEDEETAAHMLLGSSGSSSSFPFPNSGPSTSSSSGSSTAGDLDPFQQPAISMHTTFAPPSPPRARTVDLPSLVSPTPRARLALAPLLGSASVPPSAPTLSVTQSSISPSSVPPSIQPSSAPTAATSHPLPTEIWTENCVFIAETVSADELLDIESFTDSVYSAASLGGPTLSLHIRAQDLEDATRQLINIIDECVGQGDCTRLLVKAPRRVFSYQFPHMATGPGVEREVLWAVFCSFNFPSLLLLREDNGHTLRPLFASPDVPLSPSMVQLLRRFGAVVALLLISGRWPTPLDPAVLQYFIHGGNLHALHPTFIGEWHPRLRQRLLELLDLGPDADLTAFGSDFATYLDADASVYRERDLNTHLALASQFLYKATIGTADPKHPCWVAFREGFDLRCAGTDFTFPKASHFVSFSFSSAHRRSSMPNVSKGGSEAFLSVSASSFISSADVFLAGARFVNPSGAGQWITNLRTLIAQPHLTFQGLFETFLRGQGIPCPTAFEADRGAFPRIVDLSRANTPGWRGQIAAWAATGSPFIDVTSDLIEIGPIATDDPMYSPEHSQSFANFGTVCFRTCTRSMRYPIDYLLGLATTQYNTTDEPATFQDAFDFWVLKQCLVTIGRHSMV</sequence>
<dbReference type="EMBL" id="JACAZH010000005">
    <property type="protein sequence ID" value="KAF7367803.1"/>
    <property type="molecule type" value="Genomic_DNA"/>
</dbReference>
<feature type="region of interest" description="Disordered" evidence="1">
    <location>
        <begin position="207"/>
        <end position="241"/>
    </location>
</feature>
<feature type="region of interest" description="Disordered" evidence="1">
    <location>
        <begin position="128"/>
        <end position="185"/>
    </location>
</feature>
<feature type="compositionally biased region" description="Low complexity" evidence="1">
    <location>
        <begin position="128"/>
        <end position="152"/>
    </location>
</feature>